<proteinExistence type="predicted"/>
<name>A0A1D7QBW3_9SPHI</name>
<dbReference type="EMBL" id="CP017141">
    <property type="protein sequence ID" value="AOM76188.1"/>
    <property type="molecule type" value="Genomic_DNA"/>
</dbReference>
<feature type="domain" description="Thiopeptide-type bacteriocin biosynthesis" evidence="1">
    <location>
        <begin position="7"/>
        <end position="290"/>
    </location>
</feature>
<gene>
    <name evidence="2" type="ORF">BFS30_02805</name>
</gene>
<protein>
    <recommendedName>
        <fullName evidence="1">Thiopeptide-type bacteriocin biosynthesis domain-containing protein</fullName>
    </recommendedName>
</protein>
<dbReference type="NCBIfam" id="TIGR03891">
    <property type="entry name" value="thiopep_ocin"/>
    <property type="match status" value="1"/>
</dbReference>
<dbReference type="OrthoDB" id="1273722at2"/>
<keyword evidence="3" id="KW-1185">Reference proteome</keyword>
<organism evidence="2 3">
    <name type="scientific">Pedobacter steynii</name>
    <dbReference type="NCBI Taxonomy" id="430522"/>
    <lineage>
        <taxon>Bacteria</taxon>
        <taxon>Pseudomonadati</taxon>
        <taxon>Bacteroidota</taxon>
        <taxon>Sphingobacteriia</taxon>
        <taxon>Sphingobacteriales</taxon>
        <taxon>Sphingobacteriaceae</taxon>
        <taxon>Pedobacter</taxon>
    </lineage>
</organism>
<dbReference type="InterPro" id="IPR023809">
    <property type="entry name" value="Thiopep_bacteriocin_synth_dom"/>
</dbReference>
<dbReference type="KEGG" id="psty:BFS30_02805"/>
<dbReference type="Proteomes" id="UP000094313">
    <property type="component" value="Chromosome"/>
</dbReference>
<reference evidence="2 3" key="1">
    <citation type="submission" date="2016-08" db="EMBL/GenBank/DDBJ databases">
        <authorList>
            <person name="Seilhamer J.J."/>
        </authorList>
    </citation>
    <scope>NUCLEOTIDE SEQUENCE [LARGE SCALE GENOMIC DNA]</scope>
    <source>
        <strain evidence="2 3">DX4</strain>
    </source>
</reference>
<dbReference type="AlphaFoldDB" id="A0A1D7QBW3"/>
<sequence>MPMRTKWFAIYLFYPGDLDLMLNQLVQPFINEFFNTEADGIYFFIRYWKDGNHIRLRMNTDPVRQEMLSVELKKRADDFFRNYPDILVHSDLTSRSAYPGHKVVYASYEPEIKRYGNLQSMPWAETHFFSSSAFILDWISSRKTGASVLIQALSIHLILLRASRWEFPRMIQLCDSFMNGWLPRLYDPAKDPAAEKEIWIKQFESSFSRSKEQVLPTFRLYWESLINGSAAKKNNRFLRANAEVMENYLSAGFQETKLTEITCSLMHMNNNRLGISNYEEAYGAYCLRQVLDFISNSQTI</sequence>
<evidence type="ECO:0000259" key="1">
    <source>
        <dbReference type="Pfam" id="PF14028"/>
    </source>
</evidence>
<accession>A0A1D7QBW3</accession>
<evidence type="ECO:0000313" key="2">
    <source>
        <dbReference type="EMBL" id="AOM76188.1"/>
    </source>
</evidence>
<dbReference type="Pfam" id="PF14028">
    <property type="entry name" value="Lant_dehydr_C"/>
    <property type="match status" value="1"/>
</dbReference>
<evidence type="ECO:0000313" key="3">
    <source>
        <dbReference type="Proteomes" id="UP000094313"/>
    </source>
</evidence>